<protein>
    <submittedName>
        <fullName evidence="1">Uncharacterized protein</fullName>
    </submittedName>
</protein>
<comment type="caution">
    <text evidence="1">The sequence shown here is derived from an EMBL/GenBank/DDBJ whole genome shotgun (WGS) entry which is preliminary data.</text>
</comment>
<dbReference type="AlphaFoldDB" id="A0A2I2FZY9"/>
<dbReference type="GeneID" id="36550788"/>
<dbReference type="Proteomes" id="UP000234275">
    <property type="component" value="Unassembled WGS sequence"/>
</dbReference>
<accession>A0A2I2FZY9</accession>
<evidence type="ECO:0000313" key="2">
    <source>
        <dbReference type="Proteomes" id="UP000234275"/>
    </source>
</evidence>
<evidence type="ECO:0000313" key="1">
    <source>
        <dbReference type="EMBL" id="PLB46189.1"/>
    </source>
</evidence>
<gene>
    <name evidence="1" type="ORF">P170DRAFT_262557</name>
</gene>
<reference evidence="1 2" key="1">
    <citation type="submission" date="2016-12" db="EMBL/GenBank/DDBJ databases">
        <title>The genomes of Aspergillus section Nigri reveals drivers in fungal speciation.</title>
        <authorList>
            <consortium name="DOE Joint Genome Institute"/>
            <person name="Vesth T.C."/>
            <person name="Nybo J."/>
            <person name="Theobald S."/>
            <person name="Brandl J."/>
            <person name="Frisvad J.C."/>
            <person name="Nielsen K.F."/>
            <person name="Lyhne E.K."/>
            <person name="Kogle M.E."/>
            <person name="Kuo A."/>
            <person name="Riley R."/>
            <person name="Clum A."/>
            <person name="Nolan M."/>
            <person name="Lipzen A."/>
            <person name="Salamov A."/>
            <person name="Henrissat B."/>
            <person name="Wiebenga A."/>
            <person name="De Vries R.P."/>
            <person name="Grigoriev I.V."/>
            <person name="Mortensen U.H."/>
            <person name="Andersen M.R."/>
            <person name="Baker S.E."/>
        </authorList>
    </citation>
    <scope>NUCLEOTIDE SEQUENCE [LARGE SCALE GENOMIC DNA]</scope>
    <source>
        <strain evidence="1 2">IBT 23096</strain>
    </source>
</reference>
<proteinExistence type="predicted"/>
<organism evidence="1 2">
    <name type="scientific">Aspergillus steynii IBT 23096</name>
    <dbReference type="NCBI Taxonomy" id="1392250"/>
    <lineage>
        <taxon>Eukaryota</taxon>
        <taxon>Fungi</taxon>
        <taxon>Dikarya</taxon>
        <taxon>Ascomycota</taxon>
        <taxon>Pezizomycotina</taxon>
        <taxon>Eurotiomycetes</taxon>
        <taxon>Eurotiomycetidae</taxon>
        <taxon>Eurotiales</taxon>
        <taxon>Aspergillaceae</taxon>
        <taxon>Aspergillus</taxon>
        <taxon>Aspergillus subgen. Circumdati</taxon>
    </lineage>
</organism>
<name>A0A2I2FZY9_9EURO</name>
<dbReference type="RefSeq" id="XP_024701491.1">
    <property type="nucleotide sequence ID" value="XM_024843089.1"/>
</dbReference>
<dbReference type="EMBL" id="MSFO01000007">
    <property type="protein sequence ID" value="PLB46189.1"/>
    <property type="molecule type" value="Genomic_DNA"/>
</dbReference>
<keyword evidence="2" id="KW-1185">Reference proteome</keyword>
<dbReference type="VEuPathDB" id="FungiDB:P170DRAFT_262557"/>
<sequence>MHQHPFYRHKPCRCINFRCGRRLRPWTRPLPRTSITELLNHKAHHLLAIILHILQMRGAVERFATAECHHVTEWISGIAVRPNPRAQGPNADLDIAVFAVLAGDRKDSLLILSSLGPY</sequence>